<dbReference type="EMBL" id="HBUF01090495">
    <property type="protein sequence ID" value="CAG6635571.1"/>
    <property type="molecule type" value="Transcribed_RNA"/>
</dbReference>
<dbReference type="AlphaFoldDB" id="A0A8D8QQ23"/>
<dbReference type="EMBL" id="HBUF01090496">
    <property type="protein sequence ID" value="CAG6635572.1"/>
    <property type="molecule type" value="Transcribed_RNA"/>
</dbReference>
<evidence type="ECO:0000313" key="1">
    <source>
        <dbReference type="EMBL" id="CAG6635572.1"/>
    </source>
</evidence>
<organism evidence="1">
    <name type="scientific">Cacopsylla melanoneura</name>
    <dbReference type="NCBI Taxonomy" id="428564"/>
    <lineage>
        <taxon>Eukaryota</taxon>
        <taxon>Metazoa</taxon>
        <taxon>Ecdysozoa</taxon>
        <taxon>Arthropoda</taxon>
        <taxon>Hexapoda</taxon>
        <taxon>Insecta</taxon>
        <taxon>Pterygota</taxon>
        <taxon>Neoptera</taxon>
        <taxon>Paraneoptera</taxon>
        <taxon>Hemiptera</taxon>
        <taxon>Sternorrhyncha</taxon>
        <taxon>Psylloidea</taxon>
        <taxon>Psyllidae</taxon>
        <taxon>Psyllinae</taxon>
        <taxon>Cacopsylla</taxon>
    </lineage>
</organism>
<proteinExistence type="predicted"/>
<name>A0A8D8QQ23_9HEMI</name>
<sequence>MLVMVIFDPIQPCLQEIQSNPTRNTGSCSSLVLINSALVAGGSLTGSCSSLPTTQTNCTTLRVHELPDPIIFLWLTIICRFLINIMRTTETTHSWCTIVYCGLQSHC</sequence>
<reference evidence="1" key="1">
    <citation type="submission" date="2021-05" db="EMBL/GenBank/DDBJ databases">
        <authorList>
            <person name="Alioto T."/>
            <person name="Alioto T."/>
            <person name="Gomez Garrido J."/>
        </authorList>
    </citation>
    <scope>NUCLEOTIDE SEQUENCE</scope>
</reference>
<accession>A0A8D8QQ23</accession>
<protein>
    <submittedName>
        <fullName evidence="1">Uncharacterized protein</fullName>
    </submittedName>
</protein>